<feature type="region of interest" description="Disordered" evidence="1">
    <location>
        <begin position="256"/>
        <end position="276"/>
    </location>
</feature>
<dbReference type="VEuPathDB" id="FungiDB:BO97DRAFT_161190"/>
<dbReference type="Proteomes" id="UP000248961">
    <property type="component" value="Unassembled WGS sequence"/>
</dbReference>
<dbReference type="AlphaFoldDB" id="A0A395HQN3"/>
<organism evidence="2 3">
    <name type="scientific">Aspergillus homomorphus (strain CBS 101889)</name>
    <dbReference type="NCBI Taxonomy" id="1450537"/>
    <lineage>
        <taxon>Eukaryota</taxon>
        <taxon>Fungi</taxon>
        <taxon>Dikarya</taxon>
        <taxon>Ascomycota</taxon>
        <taxon>Pezizomycotina</taxon>
        <taxon>Eurotiomycetes</taxon>
        <taxon>Eurotiomycetidae</taxon>
        <taxon>Eurotiales</taxon>
        <taxon>Aspergillaceae</taxon>
        <taxon>Aspergillus</taxon>
        <taxon>Aspergillus subgen. Circumdati</taxon>
    </lineage>
</organism>
<evidence type="ECO:0000313" key="2">
    <source>
        <dbReference type="EMBL" id="RAL09605.1"/>
    </source>
</evidence>
<dbReference type="EMBL" id="KZ824302">
    <property type="protein sequence ID" value="RAL09605.1"/>
    <property type="molecule type" value="Genomic_DNA"/>
</dbReference>
<dbReference type="OrthoDB" id="4500473at2759"/>
<name>A0A395HQN3_ASPHC</name>
<dbReference type="STRING" id="1450537.A0A395HQN3"/>
<dbReference type="GeneID" id="37194516"/>
<keyword evidence="3" id="KW-1185">Reference proteome</keyword>
<protein>
    <submittedName>
        <fullName evidence="2">Uncharacterized protein</fullName>
    </submittedName>
</protein>
<proteinExistence type="predicted"/>
<evidence type="ECO:0000313" key="3">
    <source>
        <dbReference type="Proteomes" id="UP000248961"/>
    </source>
</evidence>
<accession>A0A395HQN3</accession>
<reference evidence="2 3" key="1">
    <citation type="submission" date="2018-02" db="EMBL/GenBank/DDBJ databases">
        <title>The genomes of Aspergillus section Nigri reveals drivers in fungal speciation.</title>
        <authorList>
            <consortium name="DOE Joint Genome Institute"/>
            <person name="Vesth T.C."/>
            <person name="Nybo J."/>
            <person name="Theobald S."/>
            <person name="Brandl J."/>
            <person name="Frisvad J.C."/>
            <person name="Nielsen K.F."/>
            <person name="Lyhne E.K."/>
            <person name="Kogle M.E."/>
            <person name="Kuo A."/>
            <person name="Riley R."/>
            <person name="Clum A."/>
            <person name="Nolan M."/>
            <person name="Lipzen A."/>
            <person name="Salamov A."/>
            <person name="Henrissat B."/>
            <person name="Wiebenga A."/>
            <person name="De vries R.P."/>
            <person name="Grigoriev I.V."/>
            <person name="Mortensen U.H."/>
            <person name="Andersen M.R."/>
            <person name="Baker S.E."/>
        </authorList>
    </citation>
    <scope>NUCLEOTIDE SEQUENCE [LARGE SCALE GENOMIC DNA]</scope>
    <source>
        <strain evidence="2 3">CBS 101889</strain>
    </source>
</reference>
<gene>
    <name evidence="2" type="ORF">BO97DRAFT_161190</name>
</gene>
<evidence type="ECO:0000256" key="1">
    <source>
        <dbReference type="SAM" id="MobiDB-lite"/>
    </source>
</evidence>
<dbReference type="RefSeq" id="XP_025548759.1">
    <property type="nucleotide sequence ID" value="XM_025690227.1"/>
</dbReference>
<sequence length="313" mass="34143">MTPKNTNSYFLLGNPYYPPDEAICLGQIVTDLRAPFRPLARPRLPLPPIHSLVQTDYTCSQSSLNSHSGGLTAAFLAQLGSPLSADASLQSSRSETQEWHVDRLETYSIEPDESYVRESVFGGGAGAGVGPVGPDSQSKSPVQDYLMRGRLLGKAVYMITGVKVGKGLKFQRVSGSDFSADASVKLDATALAGVPVQAGPKTGLKNQKEVHESFEVSAAFVFAYRVRKIFVGWRPSKGVRTREVFGGQLLGMDDDSDYVDEIEDDDDDDDEEDEEIGVVKLEKRDLGEDYAPRGFQRVILKDEGTGEECRVLV</sequence>